<protein>
    <submittedName>
        <fullName evidence="1">Predicted CRISPR-associated protein</fullName>
    </submittedName>
</protein>
<organism evidence="1 2">
    <name type="scientific">Methanocella arvoryzae (strain DSM 22066 / NBRC 105507 / MRE50)</name>
    <dbReference type="NCBI Taxonomy" id="351160"/>
    <lineage>
        <taxon>Archaea</taxon>
        <taxon>Methanobacteriati</taxon>
        <taxon>Methanobacteriota</taxon>
        <taxon>Stenosarchaea group</taxon>
        <taxon>Methanomicrobia</taxon>
        <taxon>Methanocellales</taxon>
        <taxon>Methanocellaceae</taxon>
        <taxon>Methanocella</taxon>
    </lineage>
</organism>
<dbReference type="KEGG" id="rci:RCIX1152"/>
<gene>
    <name evidence="1" type="ORF">RCIX1152</name>
</gene>
<proteinExistence type="predicted"/>
<dbReference type="GeneID" id="5143870"/>
<dbReference type="Gene3D" id="3.30.70.1210">
    <property type="entry name" value="Crispr-associated protein, domain 2"/>
    <property type="match status" value="1"/>
</dbReference>
<dbReference type="EMBL" id="AM114193">
    <property type="protein sequence ID" value="CAJ36460.1"/>
    <property type="molecule type" value="Genomic_DNA"/>
</dbReference>
<dbReference type="SMART" id="SM01101">
    <property type="entry name" value="CRISPR_assoc"/>
    <property type="match status" value="1"/>
</dbReference>
<keyword evidence="2" id="KW-1185">Reference proteome</keyword>
<sequence length="250" mass="27779">MYLSRLILNPRTRAVRRDLADCHELHRTILGGFPDLNGKGGEARETFGVLHRIDIHPRSGAIVLLVQSQEKPDWSKLPEGYLLENTGTENPACKAIDEQYGKIKAGDVYAFRLRANPTKKIGTSRIEDIKAGKPKNNGRRVPIRNESDQILWLKRKGAAGGFELMSTKRFSELSDVLISEEGHQKIYTFDTGIKAKVQKNARENRLTFGSVLFEGTLKVTNAEKFLETLKSGIGSGKAYGFGLLSLAPAR</sequence>
<dbReference type="Gene3D" id="3.30.70.1200">
    <property type="entry name" value="Crispr-associated protein, domain 1"/>
    <property type="match status" value="1"/>
</dbReference>
<dbReference type="NCBIfam" id="TIGR01907">
    <property type="entry name" value="casE_Cse3"/>
    <property type="match status" value="1"/>
</dbReference>
<dbReference type="STRING" id="351160.RCIX1152"/>
<dbReference type="AlphaFoldDB" id="Q0W583"/>
<reference evidence="1 2" key="1">
    <citation type="journal article" date="2006" name="Science">
        <title>Genome of rice cluster I archaea -- the key methane producers in the rice rhizosphere.</title>
        <authorList>
            <person name="Erkel C."/>
            <person name="Kube M."/>
            <person name="Reinhardt R."/>
            <person name="Liesack W."/>
        </authorList>
    </citation>
    <scope>NUCLEOTIDE SEQUENCE [LARGE SCALE GENOMIC DNA]</scope>
    <source>
        <strain evidence="2">DSM 22066 / NBRC 105507 / MRE50</strain>
    </source>
</reference>
<evidence type="ECO:0000313" key="2">
    <source>
        <dbReference type="Proteomes" id="UP000000663"/>
    </source>
</evidence>
<dbReference type="eggNOG" id="arCOG06526">
    <property type="taxonomic scope" value="Archaea"/>
</dbReference>
<dbReference type="Pfam" id="PF08798">
    <property type="entry name" value="CRISPR_assoc"/>
    <property type="match status" value="1"/>
</dbReference>
<evidence type="ECO:0000313" key="1">
    <source>
        <dbReference type="EMBL" id="CAJ36460.1"/>
    </source>
</evidence>
<dbReference type="SUPFAM" id="SSF117987">
    <property type="entry name" value="CRISPR-associated protein"/>
    <property type="match status" value="2"/>
</dbReference>
<dbReference type="InterPro" id="IPR010179">
    <property type="entry name" value="CRISPR-assoc_prot_Cse3"/>
</dbReference>
<accession>Q0W583</accession>
<dbReference type="RefSeq" id="WP_012036067.1">
    <property type="nucleotide sequence ID" value="NC_009464.1"/>
</dbReference>
<name>Q0W583_METAR</name>
<dbReference type="CDD" id="cd09727">
    <property type="entry name" value="Cas6_I-E"/>
    <property type="match status" value="1"/>
</dbReference>
<dbReference type="Proteomes" id="UP000000663">
    <property type="component" value="Chromosome"/>
</dbReference>